<evidence type="ECO:0000313" key="2">
    <source>
        <dbReference type="Proteomes" id="UP001055439"/>
    </source>
</evidence>
<protein>
    <submittedName>
        <fullName evidence="1">Uncharacterized protein</fullName>
    </submittedName>
</protein>
<keyword evidence="2" id="KW-1185">Reference proteome</keyword>
<evidence type="ECO:0000313" key="1">
    <source>
        <dbReference type="EMBL" id="URE10055.1"/>
    </source>
</evidence>
<proteinExistence type="predicted"/>
<dbReference type="EMBL" id="CP097508">
    <property type="protein sequence ID" value="URE10055.1"/>
    <property type="molecule type" value="Genomic_DNA"/>
</dbReference>
<organism evidence="1 2">
    <name type="scientific">Musa troglodytarum</name>
    <name type="common">fe'i banana</name>
    <dbReference type="NCBI Taxonomy" id="320322"/>
    <lineage>
        <taxon>Eukaryota</taxon>
        <taxon>Viridiplantae</taxon>
        <taxon>Streptophyta</taxon>
        <taxon>Embryophyta</taxon>
        <taxon>Tracheophyta</taxon>
        <taxon>Spermatophyta</taxon>
        <taxon>Magnoliopsida</taxon>
        <taxon>Liliopsida</taxon>
        <taxon>Zingiberales</taxon>
        <taxon>Musaceae</taxon>
        <taxon>Musa</taxon>
    </lineage>
</organism>
<reference evidence="1" key="1">
    <citation type="submission" date="2022-05" db="EMBL/GenBank/DDBJ databases">
        <title>The Musa troglodytarum L. genome provides insights into the mechanism of non-climacteric behaviour and enrichment of carotenoids.</title>
        <authorList>
            <person name="Wang J."/>
        </authorList>
    </citation>
    <scope>NUCLEOTIDE SEQUENCE</scope>
    <source>
        <tissue evidence="1">Leaf</tissue>
    </source>
</reference>
<sequence length="61" mass="6857">MEEHQKPVLRPFYLAAKEAARSSKEREATSLDEEVELDRDLDAANRFVLGPGLLTTISVKN</sequence>
<accession>A0A9E7KBQ2</accession>
<name>A0A9E7KBQ2_9LILI</name>
<gene>
    <name evidence="1" type="ORF">MUK42_35656</name>
</gene>
<dbReference type="Proteomes" id="UP001055439">
    <property type="component" value="Chromosome 6"/>
</dbReference>
<dbReference type="AlphaFoldDB" id="A0A9E7KBQ2"/>